<evidence type="ECO:0000313" key="2">
    <source>
        <dbReference type="Proteomes" id="UP000291213"/>
    </source>
</evidence>
<organism evidence="1 2">
    <name type="scientific">Aeropyrum pernix</name>
    <dbReference type="NCBI Taxonomy" id="56636"/>
    <lineage>
        <taxon>Archaea</taxon>
        <taxon>Thermoproteota</taxon>
        <taxon>Thermoprotei</taxon>
        <taxon>Desulfurococcales</taxon>
        <taxon>Desulfurococcaceae</taxon>
        <taxon>Aeropyrum</taxon>
    </lineage>
</organism>
<accession>A0A401HAH7</accession>
<proteinExistence type="predicted"/>
<reference evidence="1 2" key="1">
    <citation type="submission" date="2017-02" db="EMBL/GenBank/DDBJ databases">
        <title>isolation and characterization of a novel temperate virus Aeropyrum globular virus 1 infecting hyperthermophilic archaeon Aeropyrum.</title>
        <authorList>
            <person name="Yumiya M."/>
            <person name="Yoshida T."/>
            <person name="Sako Y."/>
        </authorList>
    </citation>
    <scope>NUCLEOTIDE SEQUENCE [LARGE SCALE GENOMIC DNA]</scope>
    <source>
        <strain evidence="1 2">YK1-12-2013</strain>
    </source>
</reference>
<sequence>MGDLVVARIDLESFLREKSDLLKSSSAHLLGEAKSNVIQAYKRAVEELEKIRREGVEQAVETLSK</sequence>
<dbReference type="EMBL" id="BDMD01000060">
    <property type="protein sequence ID" value="GBF09394.1"/>
    <property type="molecule type" value="Genomic_DNA"/>
</dbReference>
<evidence type="ECO:0000313" key="1">
    <source>
        <dbReference type="EMBL" id="GBF09394.1"/>
    </source>
</evidence>
<protein>
    <submittedName>
        <fullName evidence="1">Uncharacterized protein</fullName>
    </submittedName>
</protein>
<gene>
    <name evidence="1" type="ORF">apy_11190</name>
</gene>
<name>A0A401HAH7_AERPX</name>
<dbReference type="Proteomes" id="UP000291213">
    <property type="component" value="Unassembled WGS sequence"/>
</dbReference>
<dbReference type="AlphaFoldDB" id="A0A401HAH7"/>
<comment type="caution">
    <text evidence="1">The sequence shown here is derived from an EMBL/GenBank/DDBJ whole genome shotgun (WGS) entry which is preliminary data.</text>
</comment>